<dbReference type="EMBL" id="LSRQ01000085">
    <property type="protein sequence ID" value="OAY85523.1"/>
    <property type="molecule type" value="Genomic_DNA"/>
</dbReference>
<protein>
    <submittedName>
        <fullName evidence="2">Uncharacterized protein</fullName>
    </submittedName>
</protein>
<dbReference type="PANTHER" id="PTHR33401:SF3">
    <property type="entry name" value="LOW AFFINITY POTASSIUM TRANSPORT SYSTEM PROTEIN"/>
    <property type="match status" value="1"/>
</dbReference>
<evidence type="ECO:0000313" key="3">
    <source>
        <dbReference type="Proteomes" id="UP000092600"/>
    </source>
</evidence>
<reference evidence="2 3" key="1">
    <citation type="journal article" date="2016" name="DNA Res.">
        <title>The draft genome of MD-2 pineapple using hybrid error correction of long reads.</title>
        <authorList>
            <person name="Redwan R.M."/>
            <person name="Saidin A."/>
            <person name="Kumar S.V."/>
        </authorList>
    </citation>
    <scope>NUCLEOTIDE SEQUENCE [LARGE SCALE GENOMIC DNA]</scope>
    <source>
        <strain evidence="3">cv. MD2</strain>
        <tissue evidence="2">Leaf</tissue>
    </source>
</reference>
<feature type="region of interest" description="Disordered" evidence="1">
    <location>
        <begin position="98"/>
        <end position="125"/>
    </location>
</feature>
<gene>
    <name evidence="2" type="ORF">ACMD2_14913</name>
</gene>
<comment type="caution">
    <text evidence="2">The sequence shown here is derived from an EMBL/GenBank/DDBJ whole genome shotgun (WGS) entry which is preliminary data.</text>
</comment>
<dbReference type="AlphaFoldDB" id="A0A199W8H0"/>
<dbReference type="Proteomes" id="UP000092600">
    <property type="component" value="Unassembled WGS sequence"/>
</dbReference>
<name>A0A199W8H0_ANACO</name>
<evidence type="ECO:0000256" key="1">
    <source>
        <dbReference type="SAM" id="MobiDB-lite"/>
    </source>
</evidence>
<evidence type="ECO:0000313" key="2">
    <source>
        <dbReference type="EMBL" id="OAY85523.1"/>
    </source>
</evidence>
<sequence>MLLTVEGGVFFSSSASGYRSGLSLLLLGRRREEGQMRVLPWTQNQFVEREVDPNLHLASRRSPTSYRCSSFTCFRHISTVTEGPNLPKVGPLCRSVSLPDSASASASQRSNDSSTSEMERAIPPKSILKRSSTDCSALVGQATDALGLTREEQDNVSICIERRKVHWTDKCGKELAEIREFELRVQALILTYALLAVLLHPLLCQGAIEPTIREANANDNDGKDPILYYNIGDL</sequence>
<accession>A0A199W8H0</accession>
<organism evidence="2 3">
    <name type="scientific">Ananas comosus</name>
    <name type="common">Pineapple</name>
    <name type="synonym">Ananas ananas</name>
    <dbReference type="NCBI Taxonomy" id="4615"/>
    <lineage>
        <taxon>Eukaryota</taxon>
        <taxon>Viridiplantae</taxon>
        <taxon>Streptophyta</taxon>
        <taxon>Embryophyta</taxon>
        <taxon>Tracheophyta</taxon>
        <taxon>Spermatophyta</taxon>
        <taxon>Magnoliopsida</taxon>
        <taxon>Liliopsida</taxon>
        <taxon>Poales</taxon>
        <taxon>Bromeliaceae</taxon>
        <taxon>Bromelioideae</taxon>
        <taxon>Ananas</taxon>
    </lineage>
</organism>
<dbReference type="PANTHER" id="PTHR33401">
    <property type="entry name" value="LIGHT-HARVESTING COMPLEX-LIKE PROTEIN OHP2, CHLOROPLASTIC"/>
    <property type="match status" value="1"/>
</dbReference>
<proteinExistence type="predicted"/>
<dbReference type="STRING" id="4615.A0A199W8H0"/>
<feature type="compositionally biased region" description="Low complexity" evidence="1">
    <location>
        <begin position="101"/>
        <end position="116"/>
    </location>
</feature>